<dbReference type="CDD" id="cd11599">
    <property type="entry name" value="HDAC_classII_2"/>
    <property type="match status" value="1"/>
</dbReference>
<dbReference type="EMBL" id="PUIV01000005">
    <property type="protein sequence ID" value="PWB94861.1"/>
    <property type="molecule type" value="Genomic_DNA"/>
</dbReference>
<dbReference type="OrthoDB" id="9808367at2"/>
<dbReference type="InterPro" id="IPR000286">
    <property type="entry name" value="HDACs"/>
</dbReference>
<dbReference type="SUPFAM" id="SSF52768">
    <property type="entry name" value="Arginase/deacetylase"/>
    <property type="match status" value="1"/>
</dbReference>
<dbReference type="GO" id="GO:0040029">
    <property type="term" value="P:epigenetic regulation of gene expression"/>
    <property type="evidence" value="ECO:0007669"/>
    <property type="project" value="TreeGrafter"/>
</dbReference>
<dbReference type="PRINTS" id="PR01270">
    <property type="entry name" value="HDASUPER"/>
</dbReference>
<keyword evidence="4" id="KW-1185">Reference proteome</keyword>
<comment type="caution">
    <text evidence="3">The sequence shown here is derived from an EMBL/GenBank/DDBJ whole genome shotgun (WGS) entry which is preliminary data.</text>
</comment>
<dbReference type="InterPro" id="IPR037138">
    <property type="entry name" value="His_deacetylse_dom_sf"/>
</dbReference>
<evidence type="ECO:0000313" key="4">
    <source>
        <dbReference type="Proteomes" id="UP000245137"/>
    </source>
</evidence>
<dbReference type="InterPro" id="IPR023801">
    <property type="entry name" value="His_deacetylse_dom"/>
</dbReference>
<dbReference type="RefSeq" id="WP_108916231.1">
    <property type="nucleotide sequence ID" value="NZ_BGJY01000005.1"/>
</dbReference>
<proteinExistence type="inferred from homology"/>
<organism evidence="3 4">
    <name type="scientific">Methylosinus sporium</name>
    <dbReference type="NCBI Taxonomy" id="428"/>
    <lineage>
        <taxon>Bacteria</taxon>
        <taxon>Pseudomonadati</taxon>
        <taxon>Pseudomonadota</taxon>
        <taxon>Alphaproteobacteria</taxon>
        <taxon>Hyphomicrobiales</taxon>
        <taxon>Methylocystaceae</taxon>
        <taxon>Methylosinus</taxon>
    </lineage>
</organism>
<protein>
    <submittedName>
        <fullName evidence="3">Acetoin utilization protein</fullName>
    </submittedName>
</protein>
<dbReference type="InterPro" id="IPR023696">
    <property type="entry name" value="Ureohydrolase_dom_sf"/>
</dbReference>
<comment type="similarity">
    <text evidence="1">Belongs to the histone deacetylase family.</text>
</comment>
<dbReference type="Proteomes" id="UP000245137">
    <property type="component" value="Unassembled WGS sequence"/>
</dbReference>
<dbReference type="Gene3D" id="3.40.800.20">
    <property type="entry name" value="Histone deacetylase domain"/>
    <property type="match status" value="1"/>
</dbReference>
<gene>
    <name evidence="3" type="ORF">C5689_05270</name>
</gene>
<name>A0A2U1STA8_METSR</name>
<dbReference type="PANTHER" id="PTHR10625:SF10">
    <property type="entry name" value="HISTONE DEACETYLASE HDAC1"/>
    <property type="match status" value="1"/>
</dbReference>
<accession>A0A2U1STA8</accession>
<dbReference type="GO" id="GO:0004407">
    <property type="term" value="F:histone deacetylase activity"/>
    <property type="evidence" value="ECO:0007669"/>
    <property type="project" value="TreeGrafter"/>
</dbReference>
<evidence type="ECO:0000313" key="3">
    <source>
        <dbReference type="EMBL" id="PWB94861.1"/>
    </source>
</evidence>
<feature type="domain" description="Histone deacetylase" evidence="2">
    <location>
        <begin position="21"/>
        <end position="306"/>
    </location>
</feature>
<dbReference type="AlphaFoldDB" id="A0A2U1STA8"/>
<reference evidence="3 4" key="1">
    <citation type="journal article" date="2018" name="Appl. Microbiol. Biotechnol.">
        <title>Co-cultivation of the strictly anaerobic methanogen Methanosarcina barkeri with aerobic methanotrophs in an oxygen-limited membrane bioreactor.</title>
        <authorList>
            <person name="In 't Zandt M.H."/>
            <person name="van den Bosch T.J.M."/>
            <person name="Rijkers R."/>
            <person name="van Kessel M.A.H.J."/>
            <person name="Jetten M.S.M."/>
            <person name="Welte C.U."/>
        </authorList>
    </citation>
    <scope>NUCLEOTIDE SEQUENCE [LARGE SCALE GENOMIC DNA]</scope>
    <source>
        <strain evidence="3 4">DSM 17706</strain>
    </source>
</reference>
<evidence type="ECO:0000256" key="1">
    <source>
        <dbReference type="ARBA" id="ARBA00005947"/>
    </source>
</evidence>
<sequence length="310" mass="33039">MTRTLFVAHESGLAHNMGAGHPEQPDRLRAIERALEDERFQHLIRLAAPAASREALLRIHPESHLRAIEKAAPREGLVALDPDTLMCPDSLVAAFHAAGGAVAAVDEVMTGAADTAFVCVRPPGHHAGPTTSMGFCIFNNVAIAARHAIAVRAAERVAIVDFDVHHGNGTQEAFWADRQVLFCSTHQAPYYPGTGATSETGEFDQIVNAPLFAGATGDDFVEALTTRILPRLKNFAPDLVLISAGFDGHRDDPLGGLRFTERDYSEATKRIIDASLRSADGRVVSLLEGGYDLAALGRSAAAHVLALMGA</sequence>
<dbReference type="Pfam" id="PF00850">
    <property type="entry name" value="Hist_deacetyl"/>
    <property type="match status" value="1"/>
</dbReference>
<dbReference type="PANTHER" id="PTHR10625">
    <property type="entry name" value="HISTONE DEACETYLASE HDAC1-RELATED"/>
    <property type="match status" value="1"/>
</dbReference>
<evidence type="ECO:0000259" key="2">
    <source>
        <dbReference type="Pfam" id="PF00850"/>
    </source>
</evidence>